<evidence type="ECO:0000259" key="9">
    <source>
        <dbReference type="Pfam" id="PF11967"/>
    </source>
</evidence>
<sequence>MWENKDVTSALSTTKTIRDSAIVLRTQDLGEHDRIIILATRQRGILHAVARGVRKSSSKIGARLEPFMLVDISASPGKNLATISQVVTRRAYLGPIINDYTRYTVATVLAEVAEQLLNHEQERLDEQFTLLAGALSALARGTYPPHRVLDSYLLRALHSAGWSMAIGACAACGSVDDLTYFSPSLGVLCTGCARTGDFPQLSPLAPEEPAYLAALATGDWPSILSEHPPALRQRAERHIMDYVQWQLEQPLKTLTTLEKEI</sequence>
<keyword evidence="5 8" id="KW-0233">DNA recombination</keyword>
<protein>
    <recommendedName>
        <fullName evidence="3 8">DNA repair protein RecO</fullName>
    </recommendedName>
    <alternativeName>
        <fullName evidence="7 8">Recombination protein O</fullName>
    </alternativeName>
</protein>
<dbReference type="InterPro" id="IPR037278">
    <property type="entry name" value="ARFGAP/RecO"/>
</dbReference>
<name>A0A4Y9F674_9MICC</name>
<evidence type="ECO:0000313" key="10">
    <source>
        <dbReference type="EMBL" id="TFU23046.1"/>
    </source>
</evidence>
<dbReference type="AlphaFoldDB" id="A0A4Y9F674"/>
<evidence type="ECO:0000256" key="6">
    <source>
        <dbReference type="ARBA" id="ARBA00023204"/>
    </source>
</evidence>
<dbReference type="InterPro" id="IPR022572">
    <property type="entry name" value="DNA_rep/recomb_RecO_N"/>
</dbReference>
<dbReference type="OrthoDB" id="9812244at2"/>
<reference evidence="10 11" key="1">
    <citation type="submission" date="2019-03" db="EMBL/GenBank/DDBJ databases">
        <title>Diversity of the mouse oral microbiome.</title>
        <authorList>
            <person name="Joseph S."/>
            <person name="Aduse-Opoku J."/>
            <person name="Curtis M."/>
            <person name="Wade W."/>
            <person name="Hashim A."/>
        </authorList>
    </citation>
    <scope>NUCLEOTIDE SEQUENCE [LARGE SCALE GENOMIC DNA]</scope>
    <source>
        <strain evidence="11">irhom_31</strain>
    </source>
</reference>
<comment type="caution">
    <text evidence="10">The sequence shown here is derived from an EMBL/GenBank/DDBJ whole genome shotgun (WGS) entry which is preliminary data.</text>
</comment>
<dbReference type="Gene3D" id="1.20.1440.120">
    <property type="entry name" value="Recombination protein O, C-terminal domain"/>
    <property type="match status" value="1"/>
</dbReference>
<dbReference type="HAMAP" id="MF_00201">
    <property type="entry name" value="RecO"/>
    <property type="match status" value="1"/>
</dbReference>
<evidence type="ECO:0000313" key="11">
    <source>
        <dbReference type="Proteomes" id="UP000297951"/>
    </source>
</evidence>
<evidence type="ECO:0000256" key="2">
    <source>
        <dbReference type="ARBA" id="ARBA00007452"/>
    </source>
</evidence>
<dbReference type="GO" id="GO:0006302">
    <property type="term" value="P:double-strand break repair"/>
    <property type="evidence" value="ECO:0007669"/>
    <property type="project" value="TreeGrafter"/>
</dbReference>
<gene>
    <name evidence="8 10" type="primary">recO</name>
    <name evidence="10" type="ORF">E4U03_04340</name>
</gene>
<dbReference type="Pfam" id="PF02565">
    <property type="entry name" value="RecO_C"/>
    <property type="match status" value="1"/>
</dbReference>
<dbReference type="PANTHER" id="PTHR33991:SF1">
    <property type="entry name" value="DNA REPAIR PROTEIN RECO"/>
    <property type="match status" value="1"/>
</dbReference>
<proteinExistence type="inferred from homology"/>
<dbReference type="SUPFAM" id="SSF57863">
    <property type="entry name" value="ArfGap/RecO-like zinc finger"/>
    <property type="match status" value="1"/>
</dbReference>
<keyword evidence="4 8" id="KW-0227">DNA damage</keyword>
<dbReference type="GO" id="GO:0043590">
    <property type="term" value="C:bacterial nucleoid"/>
    <property type="evidence" value="ECO:0007669"/>
    <property type="project" value="TreeGrafter"/>
</dbReference>
<comment type="function">
    <text evidence="1 8">Involved in DNA repair and RecF pathway recombination.</text>
</comment>
<evidence type="ECO:0000256" key="5">
    <source>
        <dbReference type="ARBA" id="ARBA00023172"/>
    </source>
</evidence>
<comment type="similarity">
    <text evidence="2 8">Belongs to the RecO family.</text>
</comment>
<keyword evidence="6 8" id="KW-0234">DNA repair</keyword>
<dbReference type="Gene3D" id="2.40.50.140">
    <property type="entry name" value="Nucleic acid-binding proteins"/>
    <property type="match status" value="1"/>
</dbReference>
<dbReference type="NCBIfam" id="TIGR00613">
    <property type="entry name" value="reco"/>
    <property type="match status" value="1"/>
</dbReference>
<dbReference type="EMBL" id="SPQC01000011">
    <property type="protein sequence ID" value="TFU23046.1"/>
    <property type="molecule type" value="Genomic_DNA"/>
</dbReference>
<evidence type="ECO:0000256" key="3">
    <source>
        <dbReference type="ARBA" id="ARBA00021310"/>
    </source>
</evidence>
<evidence type="ECO:0000256" key="1">
    <source>
        <dbReference type="ARBA" id="ARBA00003065"/>
    </source>
</evidence>
<dbReference type="SUPFAM" id="SSF50249">
    <property type="entry name" value="Nucleic acid-binding proteins"/>
    <property type="match status" value="1"/>
</dbReference>
<evidence type="ECO:0000256" key="4">
    <source>
        <dbReference type="ARBA" id="ARBA00022763"/>
    </source>
</evidence>
<dbReference type="InterPro" id="IPR012340">
    <property type="entry name" value="NA-bd_OB-fold"/>
</dbReference>
<feature type="domain" description="DNA replication/recombination mediator RecO N-terminal" evidence="9">
    <location>
        <begin position="16"/>
        <end position="88"/>
    </location>
</feature>
<dbReference type="InterPro" id="IPR003717">
    <property type="entry name" value="RecO"/>
</dbReference>
<dbReference type="Proteomes" id="UP000297951">
    <property type="component" value="Unassembled WGS sequence"/>
</dbReference>
<evidence type="ECO:0000256" key="8">
    <source>
        <dbReference type="HAMAP-Rule" id="MF_00201"/>
    </source>
</evidence>
<dbReference type="Pfam" id="PF11967">
    <property type="entry name" value="RecO_N"/>
    <property type="match status" value="1"/>
</dbReference>
<accession>A0A4Y9F674</accession>
<dbReference type="GO" id="GO:0006310">
    <property type="term" value="P:DNA recombination"/>
    <property type="evidence" value="ECO:0007669"/>
    <property type="project" value="UniProtKB-UniRule"/>
</dbReference>
<dbReference type="PANTHER" id="PTHR33991">
    <property type="entry name" value="DNA REPAIR PROTEIN RECO"/>
    <property type="match status" value="1"/>
</dbReference>
<evidence type="ECO:0000256" key="7">
    <source>
        <dbReference type="ARBA" id="ARBA00033409"/>
    </source>
</evidence>
<dbReference type="InterPro" id="IPR042242">
    <property type="entry name" value="RecO_C"/>
</dbReference>
<organism evidence="10 11">
    <name type="scientific">Rothia nasimurium</name>
    <dbReference type="NCBI Taxonomy" id="85336"/>
    <lineage>
        <taxon>Bacteria</taxon>
        <taxon>Bacillati</taxon>
        <taxon>Actinomycetota</taxon>
        <taxon>Actinomycetes</taxon>
        <taxon>Micrococcales</taxon>
        <taxon>Micrococcaceae</taxon>
        <taxon>Rothia</taxon>
    </lineage>
</organism>